<evidence type="ECO:0000313" key="3">
    <source>
        <dbReference type="EMBL" id="GLG88770.1"/>
    </source>
</evidence>
<dbReference type="Proteomes" id="UP001145094">
    <property type="component" value="Unassembled WGS sequence"/>
</dbReference>
<organism evidence="2 4">
    <name type="scientific">Sellimonas catena</name>
    <dbReference type="NCBI Taxonomy" id="2994035"/>
    <lineage>
        <taxon>Bacteria</taxon>
        <taxon>Bacillati</taxon>
        <taxon>Bacillota</taxon>
        <taxon>Clostridia</taxon>
        <taxon>Lachnospirales</taxon>
        <taxon>Lachnospiraceae</taxon>
        <taxon>Sellimonas</taxon>
    </lineage>
</organism>
<gene>
    <name evidence="2" type="ORF">Selli1_17570</name>
    <name evidence="3" type="ORF">Selli2_01960</name>
</gene>
<reference evidence="3" key="3">
    <citation type="submission" date="2022-11" db="EMBL/GenBank/DDBJ databases">
        <title>Draft genome sequence of Sellimonas catena strain 18CBH55.</title>
        <authorList>
            <person name="Atsushi H."/>
            <person name="Moriya O."/>
            <person name="Mitsuo S."/>
        </authorList>
    </citation>
    <scope>NUCLEOTIDE SEQUENCE</scope>
    <source>
        <strain evidence="3">18CBH55</strain>
    </source>
</reference>
<sequence length="233" mass="26583">MDVNKIIGQNIKKYRTAYNMTLKEMSDKLHKSISTISKYEKGEISLDMTTFLETAKILRISPSALLSGTSVLSNEHSETDHNAEVIYMYTYSGSEKEIVRSLIEQYPPVSPDDPYRVHLYNDVRDFKNPGSCSGFYTGDYSENGFLGTYILHNQISSTEHVMISCVKNLVNSNQQLGLVSGLSNYTMLPVVFKTVLSRSELTDRKHLMDLLTFSREDFRELKQSHCLVVRNVR</sequence>
<dbReference type="InterPro" id="IPR010982">
    <property type="entry name" value="Lambda_DNA-bd_dom_sf"/>
</dbReference>
<dbReference type="Gene3D" id="1.10.260.40">
    <property type="entry name" value="lambda repressor-like DNA-binding domains"/>
    <property type="match status" value="1"/>
</dbReference>
<dbReference type="Proteomes" id="UP001145145">
    <property type="component" value="Unassembled WGS sequence"/>
</dbReference>
<proteinExistence type="predicted"/>
<dbReference type="EMBL" id="BSBO01000016">
    <property type="protein sequence ID" value="GLG04583.1"/>
    <property type="molecule type" value="Genomic_DNA"/>
</dbReference>
<dbReference type="EMBL" id="BSCH01000001">
    <property type="protein sequence ID" value="GLG88770.1"/>
    <property type="molecule type" value="Genomic_DNA"/>
</dbReference>
<protein>
    <recommendedName>
        <fullName evidence="1">HTH cro/C1-type domain-containing protein</fullName>
    </recommendedName>
</protein>
<dbReference type="SMART" id="SM00530">
    <property type="entry name" value="HTH_XRE"/>
    <property type="match status" value="1"/>
</dbReference>
<name>A0A9W6FCK3_9FIRM</name>
<dbReference type="RefSeq" id="WP_087166817.1">
    <property type="nucleotide sequence ID" value="NZ_BSBO01000016.1"/>
</dbReference>
<reference evidence="2" key="2">
    <citation type="submission" date="2022-11" db="EMBL/GenBank/DDBJ databases">
        <title>Draft genome sequence of Sellimonas catena strain 12EGH17.</title>
        <authorList>
            <person name="Hisatomi A."/>
            <person name="Ohkuma M."/>
            <person name="Sakamoto M."/>
        </authorList>
    </citation>
    <scope>NUCLEOTIDE SEQUENCE</scope>
    <source>
        <strain evidence="2">12EGH17</strain>
    </source>
</reference>
<feature type="domain" description="HTH cro/C1-type" evidence="1">
    <location>
        <begin position="11"/>
        <end position="65"/>
    </location>
</feature>
<dbReference type="InterPro" id="IPR001387">
    <property type="entry name" value="Cro/C1-type_HTH"/>
</dbReference>
<dbReference type="SUPFAM" id="SSF47413">
    <property type="entry name" value="lambda repressor-like DNA-binding domains"/>
    <property type="match status" value="1"/>
</dbReference>
<reference evidence="2 4" key="5">
    <citation type="journal article" date="2023" name="Int. J. Syst. Evol. Microbiol.">
        <title>Sellimonas catena sp. nov., isolated from human faeces.</title>
        <authorList>
            <person name="Hisatomi A."/>
            <person name="Ohkuma M."/>
            <person name="Sakamoto M."/>
        </authorList>
    </citation>
    <scope>NUCLEOTIDE SEQUENCE [LARGE SCALE GENOMIC DNA]</scope>
    <source>
        <strain evidence="2 4">12EGH17</strain>
        <strain evidence="3">18CBH55</strain>
    </source>
</reference>
<accession>A0A9W6FCK3</accession>
<dbReference type="CDD" id="cd00093">
    <property type="entry name" value="HTH_XRE"/>
    <property type="match status" value="1"/>
</dbReference>
<keyword evidence="4" id="KW-1185">Reference proteome</keyword>
<comment type="caution">
    <text evidence="2">The sequence shown here is derived from an EMBL/GenBank/DDBJ whole genome shotgun (WGS) entry which is preliminary data.</text>
</comment>
<evidence type="ECO:0000313" key="4">
    <source>
        <dbReference type="Proteomes" id="UP001145145"/>
    </source>
</evidence>
<dbReference type="GO" id="GO:0003677">
    <property type="term" value="F:DNA binding"/>
    <property type="evidence" value="ECO:0007669"/>
    <property type="project" value="InterPro"/>
</dbReference>
<dbReference type="PROSITE" id="PS50943">
    <property type="entry name" value="HTH_CROC1"/>
    <property type="match status" value="1"/>
</dbReference>
<reference evidence="3" key="4">
    <citation type="submission" date="2022-11" db="EMBL/GenBank/DDBJ databases">
        <title>Draft genome sequence of Sellimonas catena strain 18CBH55.</title>
        <authorList>
            <person name="Hisatomi A."/>
            <person name="Ohkuma M."/>
            <person name="Sakamoto M."/>
        </authorList>
    </citation>
    <scope>NUCLEOTIDE SEQUENCE</scope>
    <source>
        <strain evidence="3">18CBH55</strain>
    </source>
</reference>
<evidence type="ECO:0000259" key="1">
    <source>
        <dbReference type="PROSITE" id="PS50943"/>
    </source>
</evidence>
<evidence type="ECO:0000313" key="2">
    <source>
        <dbReference type="EMBL" id="GLG04583.1"/>
    </source>
</evidence>
<reference evidence="2" key="1">
    <citation type="submission" date="2022-11" db="EMBL/GenBank/DDBJ databases">
        <title>Draft genome sequence of Sellimonas catena strain 12EGH17.</title>
        <authorList>
            <person name="Atsushi H."/>
            <person name="Moriya O."/>
            <person name="Mitsuo S."/>
        </authorList>
    </citation>
    <scope>NUCLEOTIDE SEQUENCE</scope>
    <source>
        <strain evidence="2">12EGH17</strain>
    </source>
</reference>
<dbReference type="Pfam" id="PF01381">
    <property type="entry name" value="HTH_3"/>
    <property type="match status" value="1"/>
</dbReference>
<dbReference type="AlphaFoldDB" id="A0A9W6FCK3"/>